<dbReference type="PRINTS" id="PR00469">
    <property type="entry name" value="PNDRDTASEII"/>
</dbReference>
<dbReference type="InterPro" id="IPR023753">
    <property type="entry name" value="FAD/NAD-binding_dom"/>
</dbReference>
<evidence type="ECO:0000313" key="5">
    <source>
        <dbReference type="EMBL" id="MDR7327479.1"/>
    </source>
</evidence>
<sequence>MTTGTDGYDVVVIGGGAAGLSAAQVLGRQQRRTLLVDGGPPRNRQADGVHMFLSRDGFSPLELLRTGHRELESYSSVEVVRARATSAGGGIDDFTVTLDDGTARRARRLLLATGQTDRPWDVAGLADRWGRSVLHCPFCHGWEARGSSIVVLGREPAEVMLAAYVADRYSDDVVVATDGPHTLPEPILANLRALGVRVVETPVVELRGDHGDLTVALADGGALPCQVVFHRAPVELQTALATQLGAQLLPDGYVRVDEFAATSVPGVSAAGDVARLAALPDGLTLVSQAAADGVRAAVWLEQGMFRAGLPVPLG</sequence>
<accession>A0AAE4D019</accession>
<comment type="catalytic activity">
    <reaction evidence="3">
        <text>[thioredoxin]-dithiol + NADP(+) = [thioredoxin]-disulfide + NADPH + H(+)</text>
        <dbReference type="Rhea" id="RHEA:20345"/>
        <dbReference type="Rhea" id="RHEA-COMP:10698"/>
        <dbReference type="Rhea" id="RHEA-COMP:10700"/>
        <dbReference type="ChEBI" id="CHEBI:15378"/>
        <dbReference type="ChEBI" id="CHEBI:29950"/>
        <dbReference type="ChEBI" id="CHEBI:50058"/>
        <dbReference type="ChEBI" id="CHEBI:57783"/>
        <dbReference type="ChEBI" id="CHEBI:58349"/>
        <dbReference type="EC" id="1.8.1.9"/>
    </reaction>
</comment>
<dbReference type="Pfam" id="PF07992">
    <property type="entry name" value="Pyr_redox_2"/>
    <property type="match status" value="1"/>
</dbReference>
<dbReference type="InterPro" id="IPR050097">
    <property type="entry name" value="Ferredoxin-NADP_redctase_2"/>
</dbReference>
<name>A0AAE4D019_9ACTN</name>
<dbReference type="RefSeq" id="WP_310424837.1">
    <property type="nucleotide sequence ID" value="NZ_JAVDYC010000001.1"/>
</dbReference>
<keyword evidence="6" id="KW-1185">Reference proteome</keyword>
<evidence type="ECO:0000259" key="4">
    <source>
        <dbReference type="Pfam" id="PF07992"/>
    </source>
</evidence>
<comment type="caution">
    <text evidence="5">The sequence shown here is derived from an EMBL/GenBank/DDBJ whole genome shotgun (WGS) entry which is preliminary data.</text>
</comment>
<dbReference type="Gene3D" id="3.50.50.60">
    <property type="entry name" value="FAD/NAD(P)-binding domain"/>
    <property type="match status" value="2"/>
</dbReference>
<dbReference type="InterPro" id="IPR036188">
    <property type="entry name" value="FAD/NAD-bd_sf"/>
</dbReference>
<evidence type="ECO:0000256" key="1">
    <source>
        <dbReference type="ARBA" id="ARBA00022630"/>
    </source>
</evidence>
<dbReference type="EMBL" id="JAVDYC010000001">
    <property type="protein sequence ID" value="MDR7327479.1"/>
    <property type="molecule type" value="Genomic_DNA"/>
</dbReference>
<dbReference type="SUPFAM" id="SSF51905">
    <property type="entry name" value="FAD/NAD(P)-binding domain"/>
    <property type="match status" value="1"/>
</dbReference>
<evidence type="ECO:0000256" key="2">
    <source>
        <dbReference type="ARBA" id="ARBA00023002"/>
    </source>
</evidence>
<evidence type="ECO:0000313" key="6">
    <source>
        <dbReference type="Proteomes" id="UP001183629"/>
    </source>
</evidence>
<reference evidence="5 6" key="1">
    <citation type="submission" date="2023-07" db="EMBL/GenBank/DDBJ databases">
        <title>Sequencing the genomes of 1000 actinobacteria strains.</title>
        <authorList>
            <person name="Klenk H.-P."/>
        </authorList>
    </citation>
    <scope>NUCLEOTIDE SEQUENCE [LARGE SCALE GENOMIC DNA]</scope>
    <source>
        <strain evidence="5 6">DSM 44711</strain>
    </source>
</reference>
<keyword evidence="2" id="KW-0560">Oxidoreductase</keyword>
<evidence type="ECO:0000256" key="3">
    <source>
        <dbReference type="ARBA" id="ARBA00048132"/>
    </source>
</evidence>
<dbReference type="PANTHER" id="PTHR48105">
    <property type="entry name" value="THIOREDOXIN REDUCTASE 1-RELATED-RELATED"/>
    <property type="match status" value="1"/>
</dbReference>
<organism evidence="5 6">
    <name type="scientific">Catenuloplanes niger</name>
    <dbReference type="NCBI Taxonomy" id="587534"/>
    <lineage>
        <taxon>Bacteria</taxon>
        <taxon>Bacillati</taxon>
        <taxon>Actinomycetota</taxon>
        <taxon>Actinomycetes</taxon>
        <taxon>Micromonosporales</taxon>
        <taxon>Micromonosporaceae</taxon>
        <taxon>Catenuloplanes</taxon>
    </lineage>
</organism>
<keyword evidence="1" id="KW-0285">Flavoprotein</keyword>
<dbReference type="Proteomes" id="UP001183629">
    <property type="component" value="Unassembled WGS sequence"/>
</dbReference>
<feature type="domain" description="FAD/NAD(P)-binding" evidence="4">
    <location>
        <begin position="8"/>
        <end position="293"/>
    </location>
</feature>
<dbReference type="GO" id="GO:0004791">
    <property type="term" value="F:thioredoxin-disulfide reductase (NADPH) activity"/>
    <property type="evidence" value="ECO:0007669"/>
    <property type="project" value="UniProtKB-EC"/>
</dbReference>
<protein>
    <submittedName>
        <fullName evidence="5">Thioredoxin reductase</fullName>
    </submittedName>
</protein>
<gene>
    <name evidence="5" type="ORF">J2S44_007729</name>
</gene>
<dbReference type="AlphaFoldDB" id="A0AAE4D019"/>
<proteinExistence type="predicted"/>
<dbReference type="PRINTS" id="PR00368">
    <property type="entry name" value="FADPNR"/>
</dbReference>